<keyword evidence="1" id="KW-0472">Membrane</keyword>
<evidence type="ECO:0000313" key="3">
    <source>
        <dbReference type="EMBL" id="EGC02674.1"/>
    </source>
</evidence>
<accession>E9SDU9</accession>
<protein>
    <recommendedName>
        <fullName evidence="5">Lipoprotein</fullName>
    </recommendedName>
</protein>
<reference evidence="3 4" key="1">
    <citation type="submission" date="2011-02" db="EMBL/GenBank/DDBJ databases">
        <authorList>
            <person name="Nelson K.E."/>
            <person name="Sutton G."/>
            <person name="Torralba M."/>
            <person name="Durkin S."/>
            <person name="Harkins D."/>
            <person name="Montgomery R."/>
            <person name="Ziemer C."/>
            <person name="Klaassens E."/>
            <person name="Ocuiv P."/>
            <person name="Morrison M."/>
        </authorList>
    </citation>
    <scope>NUCLEOTIDE SEQUENCE [LARGE SCALE GENOMIC DNA]</scope>
    <source>
        <strain evidence="3 4">8</strain>
    </source>
</reference>
<feature type="signal peptide" evidence="2">
    <location>
        <begin position="1"/>
        <end position="23"/>
    </location>
</feature>
<evidence type="ECO:0008006" key="5">
    <source>
        <dbReference type="Google" id="ProtNLM"/>
    </source>
</evidence>
<dbReference type="OrthoDB" id="1819564at2"/>
<comment type="caution">
    <text evidence="3">The sequence shown here is derived from an EMBL/GenBank/DDBJ whole genome shotgun (WGS) entry which is preliminary data.</text>
</comment>
<keyword evidence="2" id="KW-0732">Signal</keyword>
<feature type="chain" id="PRO_5003247087" description="Lipoprotein" evidence="2">
    <location>
        <begin position="24"/>
        <end position="223"/>
    </location>
</feature>
<sequence length="223" mass="23960">MKKFLAIVFAAASAVVFPLTASAATHYDPAEAVISYQNAPADTAYLDILVKMSPDDENYVDFTQPPQSADLDITPESEIAKYSDGGYVSLSLHHKKANALEIGGGEVLTMHSTAQVSCDFIDLSIAYGDFKAAYVDKSGNILSVTEPSVTKYSTKTPYGFSADGSALIFQRHGAHPAVIAAIFAAVALILISLPIVIAVIYRRRTKKVTANDLEKTARKNLKK</sequence>
<name>E9SDU9_RUMAL</name>
<keyword evidence="1" id="KW-0812">Transmembrane</keyword>
<keyword evidence="1" id="KW-1133">Transmembrane helix</keyword>
<dbReference type="eggNOG" id="ENOG50327HM">
    <property type="taxonomic scope" value="Bacteria"/>
</dbReference>
<gene>
    <name evidence="3" type="ORF">CUS_7115</name>
</gene>
<organism evidence="3 4">
    <name type="scientific">Ruminococcus albus 8</name>
    <dbReference type="NCBI Taxonomy" id="246199"/>
    <lineage>
        <taxon>Bacteria</taxon>
        <taxon>Bacillati</taxon>
        <taxon>Bacillota</taxon>
        <taxon>Clostridia</taxon>
        <taxon>Eubacteriales</taxon>
        <taxon>Oscillospiraceae</taxon>
        <taxon>Ruminococcus</taxon>
    </lineage>
</organism>
<proteinExistence type="predicted"/>
<evidence type="ECO:0000256" key="2">
    <source>
        <dbReference type="SAM" id="SignalP"/>
    </source>
</evidence>
<dbReference type="RefSeq" id="WP_002850674.1">
    <property type="nucleotide sequence ID" value="NZ_ADKM02000091.1"/>
</dbReference>
<keyword evidence="4" id="KW-1185">Reference proteome</keyword>
<evidence type="ECO:0000313" key="4">
    <source>
        <dbReference type="Proteomes" id="UP000004259"/>
    </source>
</evidence>
<evidence type="ECO:0000256" key="1">
    <source>
        <dbReference type="SAM" id="Phobius"/>
    </source>
</evidence>
<feature type="transmembrane region" description="Helical" evidence="1">
    <location>
        <begin position="177"/>
        <end position="201"/>
    </location>
</feature>
<dbReference type="EMBL" id="ADKM02000091">
    <property type="protein sequence ID" value="EGC02674.1"/>
    <property type="molecule type" value="Genomic_DNA"/>
</dbReference>
<dbReference type="Proteomes" id="UP000004259">
    <property type="component" value="Unassembled WGS sequence"/>
</dbReference>
<dbReference type="AlphaFoldDB" id="E9SDU9"/>